<proteinExistence type="inferred from homology"/>
<evidence type="ECO:0000256" key="3">
    <source>
        <dbReference type="ARBA" id="ARBA00022448"/>
    </source>
</evidence>
<dbReference type="SUPFAM" id="SSF49562">
    <property type="entry name" value="C2 domain (Calcium/lipid-binding domain, CaLB)"/>
    <property type="match status" value="2"/>
</dbReference>
<evidence type="ECO:0000256" key="13">
    <source>
        <dbReference type="SAM" id="Phobius"/>
    </source>
</evidence>
<dbReference type="PRINTS" id="PR00360">
    <property type="entry name" value="C2DOMAIN"/>
</dbReference>
<keyword evidence="9" id="KW-0445">Lipid transport</keyword>
<evidence type="ECO:0000256" key="11">
    <source>
        <dbReference type="ARBA" id="ARBA00023136"/>
    </source>
</evidence>
<dbReference type="Pfam" id="PF17047">
    <property type="entry name" value="SMP_LBD"/>
    <property type="match status" value="1"/>
</dbReference>
<evidence type="ECO:0000256" key="2">
    <source>
        <dbReference type="ARBA" id="ARBA00006996"/>
    </source>
</evidence>
<dbReference type="Gene3D" id="2.60.40.150">
    <property type="entry name" value="C2 domain"/>
    <property type="match status" value="2"/>
</dbReference>
<evidence type="ECO:0000256" key="9">
    <source>
        <dbReference type="ARBA" id="ARBA00023055"/>
    </source>
</evidence>
<comment type="function">
    <text evidence="12">May be involved in membrane trafficking.</text>
</comment>
<keyword evidence="8 13" id="KW-1133">Transmembrane helix</keyword>
<evidence type="ECO:0000313" key="16">
    <source>
        <dbReference type="EMBL" id="GMI97650.1"/>
    </source>
</evidence>
<keyword evidence="7" id="KW-0106">Calcium</keyword>
<gene>
    <name evidence="16" type="ORF">HRI_003434300</name>
</gene>
<feature type="transmembrane region" description="Helical" evidence="13">
    <location>
        <begin position="6"/>
        <end position="22"/>
    </location>
</feature>
<dbReference type="PROSITE" id="PS51847">
    <property type="entry name" value="SMP"/>
    <property type="match status" value="1"/>
</dbReference>
<dbReference type="Pfam" id="PF00168">
    <property type="entry name" value="C2"/>
    <property type="match status" value="2"/>
</dbReference>
<keyword evidence="17" id="KW-1185">Reference proteome</keyword>
<dbReference type="PROSITE" id="PS50004">
    <property type="entry name" value="C2"/>
    <property type="match status" value="2"/>
</dbReference>
<dbReference type="Proteomes" id="UP001165190">
    <property type="component" value="Unassembled WGS sequence"/>
</dbReference>
<dbReference type="PANTHER" id="PTHR10774">
    <property type="entry name" value="EXTENDED SYNAPTOTAGMIN-RELATED"/>
    <property type="match status" value="1"/>
</dbReference>
<evidence type="ECO:0000256" key="10">
    <source>
        <dbReference type="ARBA" id="ARBA00023121"/>
    </source>
</evidence>
<comment type="caution">
    <text evidence="16">The sequence shown here is derived from an EMBL/GenBank/DDBJ whole genome shotgun (WGS) entry which is preliminary data.</text>
</comment>
<evidence type="ECO:0000259" key="14">
    <source>
        <dbReference type="PROSITE" id="PS50004"/>
    </source>
</evidence>
<dbReference type="SMART" id="SM00239">
    <property type="entry name" value="C2"/>
    <property type="match status" value="2"/>
</dbReference>
<dbReference type="InterPro" id="IPR045050">
    <property type="entry name" value="Synaptotagmin_plant"/>
</dbReference>
<dbReference type="CDD" id="cd21677">
    <property type="entry name" value="SMP_SYT"/>
    <property type="match status" value="1"/>
</dbReference>
<dbReference type="InterPro" id="IPR039010">
    <property type="entry name" value="Synaptotagmin_SMP"/>
</dbReference>
<dbReference type="InterPro" id="IPR000008">
    <property type="entry name" value="C2_dom"/>
</dbReference>
<name>A0A9W7IK67_HIBTR</name>
<dbReference type="EMBL" id="BSYR01000030">
    <property type="protein sequence ID" value="GMI97650.1"/>
    <property type="molecule type" value="Genomic_DNA"/>
</dbReference>
<protein>
    <submittedName>
        <fullName evidence="16">SYNAPTOTAGMIN HOMOLOG E, synaptotagmin 5, ARABIDOPSIS THALIANA SYNAPTOTAGMIN HOMOLOG E</fullName>
    </submittedName>
</protein>
<feature type="domain" description="C2" evidence="14">
    <location>
        <begin position="423"/>
        <end position="541"/>
    </location>
</feature>
<keyword evidence="6" id="KW-0677">Repeat</keyword>
<dbReference type="GO" id="GO:0016020">
    <property type="term" value="C:membrane"/>
    <property type="evidence" value="ECO:0007669"/>
    <property type="project" value="UniProtKB-SubCell"/>
</dbReference>
<accession>A0A9W7IK67</accession>
<sequence length="566" mass="63834">MGFVVGLVIGLIVGLAIIVLFVRNENSRSKLRNELATTVAAFARMTVEDSRKILPAEFYPSWVVFSQSQKLKWLNQHLTKIWPYVNEAASDLIKTSVEPVLEQYRPIVLSSLKFSRFTLGTVAPQFTGVSIIEDEADSVTMELEMQWDANSSIILDIKTYLGVSLPVQVKDIGFTGVFRLIFKPLVNEFPCFGAVSYSLRKKKKMDFILKVIGGDMSTIPGLSDAIESTIRDAIEDSITWPVRKIIPILPGDYSDLELKPVGILEVKLVQARDLTNKDIIGKSDPYAVLYVRPLPDKTKKSKTINNELNPIWNEHYEFIIEDATTQHLVVRIYDDEGVQASELIGCAQVLLRDLEPGKVKDVWLNLVKDLEIQRDTKYRGQVHLELLYCPFGMENGFTNPFTSNISLTSLEKVIKSGANGTDAIENEEAAINKKKEVIIRGVLSVTVISAEDLPIVDLMGKADPYIVLMLKKSEAKHKTRVVNDSLNPVWNQTFDFVVEDGLHDMLILEVWDHDTFGKDYMGRCILTLTRVILEGEYRDTLQIEGAKSGKLNLHLKWMPQPIFRDS</sequence>
<keyword evidence="4 13" id="KW-0812">Transmembrane</keyword>
<dbReference type="GO" id="GO:0046872">
    <property type="term" value="F:metal ion binding"/>
    <property type="evidence" value="ECO:0007669"/>
    <property type="project" value="UniProtKB-KW"/>
</dbReference>
<evidence type="ECO:0000313" key="17">
    <source>
        <dbReference type="Proteomes" id="UP001165190"/>
    </source>
</evidence>
<keyword evidence="3" id="KW-0813">Transport</keyword>
<organism evidence="16 17">
    <name type="scientific">Hibiscus trionum</name>
    <name type="common">Flower of an hour</name>
    <dbReference type="NCBI Taxonomy" id="183268"/>
    <lineage>
        <taxon>Eukaryota</taxon>
        <taxon>Viridiplantae</taxon>
        <taxon>Streptophyta</taxon>
        <taxon>Embryophyta</taxon>
        <taxon>Tracheophyta</taxon>
        <taxon>Spermatophyta</taxon>
        <taxon>Magnoliopsida</taxon>
        <taxon>eudicotyledons</taxon>
        <taxon>Gunneridae</taxon>
        <taxon>Pentapetalae</taxon>
        <taxon>rosids</taxon>
        <taxon>malvids</taxon>
        <taxon>Malvales</taxon>
        <taxon>Malvaceae</taxon>
        <taxon>Malvoideae</taxon>
        <taxon>Hibiscus</taxon>
    </lineage>
</organism>
<feature type="domain" description="SMP-LTD" evidence="15">
    <location>
        <begin position="67"/>
        <end position="249"/>
    </location>
</feature>
<keyword evidence="11 13" id="KW-0472">Membrane</keyword>
<comment type="similarity">
    <text evidence="2">Belongs to the synaptotagmin family.</text>
</comment>
<keyword evidence="5" id="KW-0479">Metal-binding</keyword>
<dbReference type="InterPro" id="IPR031468">
    <property type="entry name" value="SMP_LBD"/>
</dbReference>
<dbReference type="FunFam" id="2.60.40.150:FF:000135">
    <property type="entry name" value="Plant synaptotagmin"/>
    <property type="match status" value="1"/>
</dbReference>
<dbReference type="OrthoDB" id="67700at2759"/>
<evidence type="ECO:0000256" key="12">
    <source>
        <dbReference type="ARBA" id="ARBA00058920"/>
    </source>
</evidence>
<reference evidence="16" key="1">
    <citation type="submission" date="2023-05" db="EMBL/GenBank/DDBJ databases">
        <title>Genome and transcriptome analyses reveal genes involved in the formation of fine ridges on petal epidermal cells in Hibiscus trionum.</title>
        <authorList>
            <person name="Koshimizu S."/>
            <person name="Masuda S."/>
            <person name="Ishii T."/>
            <person name="Shirasu K."/>
            <person name="Hoshino A."/>
            <person name="Arita M."/>
        </authorList>
    </citation>
    <scope>NUCLEOTIDE SEQUENCE</scope>
    <source>
        <strain evidence="16">Hamamatsu line</strain>
    </source>
</reference>
<dbReference type="GO" id="GO:0006869">
    <property type="term" value="P:lipid transport"/>
    <property type="evidence" value="ECO:0007669"/>
    <property type="project" value="UniProtKB-KW"/>
</dbReference>
<dbReference type="AlphaFoldDB" id="A0A9W7IK67"/>
<dbReference type="CDD" id="cd00030">
    <property type="entry name" value="C2"/>
    <property type="match status" value="2"/>
</dbReference>
<evidence type="ECO:0000256" key="8">
    <source>
        <dbReference type="ARBA" id="ARBA00022989"/>
    </source>
</evidence>
<dbReference type="FunFam" id="2.60.40.150:FF:000100">
    <property type="entry name" value="Extended synaptotagmin-2"/>
    <property type="match status" value="1"/>
</dbReference>
<dbReference type="InterPro" id="IPR035892">
    <property type="entry name" value="C2_domain_sf"/>
</dbReference>
<evidence type="ECO:0000256" key="4">
    <source>
        <dbReference type="ARBA" id="ARBA00022692"/>
    </source>
</evidence>
<dbReference type="GO" id="GO:0008289">
    <property type="term" value="F:lipid binding"/>
    <property type="evidence" value="ECO:0007669"/>
    <property type="project" value="UniProtKB-KW"/>
</dbReference>
<feature type="domain" description="C2" evidence="14">
    <location>
        <begin position="243"/>
        <end position="364"/>
    </location>
</feature>
<evidence type="ECO:0000256" key="7">
    <source>
        <dbReference type="ARBA" id="ARBA00022837"/>
    </source>
</evidence>
<dbReference type="PANTHER" id="PTHR10774:SF149">
    <property type="entry name" value="SYNAPTOTAGMIN-5"/>
    <property type="match status" value="1"/>
</dbReference>
<comment type="subcellular location">
    <subcellularLocation>
        <location evidence="1">Membrane</location>
        <topology evidence="1">Single-pass membrane protein</topology>
    </subcellularLocation>
</comment>
<evidence type="ECO:0000256" key="6">
    <source>
        <dbReference type="ARBA" id="ARBA00022737"/>
    </source>
</evidence>
<keyword evidence="10" id="KW-0446">Lipid-binding</keyword>
<evidence type="ECO:0000256" key="1">
    <source>
        <dbReference type="ARBA" id="ARBA00004167"/>
    </source>
</evidence>
<dbReference type="GO" id="GO:0005783">
    <property type="term" value="C:endoplasmic reticulum"/>
    <property type="evidence" value="ECO:0007669"/>
    <property type="project" value="TreeGrafter"/>
</dbReference>
<evidence type="ECO:0000259" key="15">
    <source>
        <dbReference type="PROSITE" id="PS51847"/>
    </source>
</evidence>
<evidence type="ECO:0000256" key="5">
    <source>
        <dbReference type="ARBA" id="ARBA00022723"/>
    </source>
</evidence>